<accession>A0ABU9VZI3</accession>
<sequence length="124" mass="13718">MHATHLGVGRHRCTIAILAVGASFAKPLSRKHGISPYRTANLLDATSCTLVYSLPWTPAIIFTIGFTRDGIHPLSASEVTPFVLYAFALLAVMIVSIFMGIGRYDNMNEEEIKEMKHVSETYTF</sequence>
<dbReference type="PANTHER" id="PTHR33451:SF5">
    <property type="entry name" value="NA+_H+ ANTIPORTER"/>
    <property type="match status" value="1"/>
</dbReference>
<dbReference type="Proteomes" id="UP001407405">
    <property type="component" value="Unassembled WGS sequence"/>
</dbReference>
<keyword evidence="1" id="KW-0472">Membrane</keyword>
<name>A0ABU9VZI3_9CLOT</name>
<dbReference type="PANTHER" id="PTHR33451">
    <property type="entry name" value="MALATE-2H(+)/NA(+)-LACTATE ANTIPORTER"/>
    <property type="match status" value="1"/>
</dbReference>
<gene>
    <name evidence="2" type="ORF">AAIG11_14890</name>
</gene>
<keyword evidence="1" id="KW-1133">Transmembrane helix</keyword>
<protein>
    <submittedName>
        <fullName evidence="2">Uncharacterized protein</fullName>
    </submittedName>
</protein>
<comment type="caution">
    <text evidence="2">The sequence shown here is derived from an EMBL/GenBank/DDBJ whole genome shotgun (WGS) entry which is preliminary data.</text>
</comment>
<evidence type="ECO:0000256" key="1">
    <source>
        <dbReference type="SAM" id="Phobius"/>
    </source>
</evidence>
<keyword evidence="3" id="KW-1185">Reference proteome</keyword>
<feature type="transmembrane region" description="Helical" evidence="1">
    <location>
        <begin position="49"/>
        <end position="67"/>
    </location>
</feature>
<evidence type="ECO:0000313" key="3">
    <source>
        <dbReference type="Proteomes" id="UP001407405"/>
    </source>
</evidence>
<feature type="transmembrane region" description="Helical" evidence="1">
    <location>
        <begin position="79"/>
        <end position="101"/>
    </location>
</feature>
<evidence type="ECO:0000313" key="2">
    <source>
        <dbReference type="EMBL" id="MEN1761771.1"/>
    </source>
</evidence>
<dbReference type="InterPro" id="IPR052180">
    <property type="entry name" value="NhaC_Na-H+_Antiporter"/>
</dbReference>
<dbReference type="EMBL" id="JBCITM010000021">
    <property type="protein sequence ID" value="MEN1761771.1"/>
    <property type="molecule type" value="Genomic_DNA"/>
</dbReference>
<proteinExistence type="predicted"/>
<keyword evidence="1" id="KW-0812">Transmembrane</keyword>
<reference evidence="2 3" key="1">
    <citation type="submission" date="2024-04" db="EMBL/GenBank/DDBJ databases">
        <title>Genome sequencing and metabolic network reconstruction of aminoacids and betaine degradation by Anoxynatronum sibiricum.</title>
        <authorList>
            <person name="Detkova E.N."/>
            <person name="Boltjanskaja Y.V."/>
            <person name="Mardanov A.V."/>
            <person name="Kevbrin V."/>
        </authorList>
    </citation>
    <scope>NUCLEOTIDE SEQUENCE [LARGE SCALE GENOMIC DNA]</scope>
    <source>
        <strain evidence="2 3">Z-7981</strain>
    </source>
</reference>
<organism evidence="2 3">
    <name type="scientific">Anoxynatronum sibiricum</name>
    <dbReference type="NCBI Taxonomy" id="210623"/>
    <lineage>
        <taxon>Bacteria</taxon>
        <taxon>Bacillati</taxon>
        <taxon>Bacillota</taxon>
        <taxon>Clostridia</taxon>
        <taxon>Eubacteriales</taxon>
        <taxon>Clostridiaceae</taxon>
        <taxon>Anoxynatronum</taxon>
    </lineage>
</organism>